<name>A0A8J4EIZ0_9ACTN</name>
<gene>
    <name evidence="2" type="ORF">NUM_18260</name>
</gene>
<feature type="domain" description="Terminase ATPase subunit N-terminal" evidence="1">
    <location>
        <begin position="6"/>
        <end position="39"/>
    </location>
</feature>
<reference evidence="3" key="1">
    <citation type="journal article" date="2021" name="Int. J. Syst. Evol. Microbiol.">
        <title>Actinocatenispora comari sp. nov., an endophytic actinomycete isolated from aerial parts of Comarum salesowianum.</title>
        <authorList>
            <person name="Oyunbileg N."/>
            <person name="Iizaka Y."/>
            <person name="Hamada M."/>
            <person name="Davaapurev B.O."/>
            <person name="Fukumoto A."/>
            <person name="Tsetseg B."/>
            <person name="Kato F."/>
            <person name="Tamura T."/>
            <person name="Batkhuu J."/>
            <person name="Anzai Y."/>
        </authorList>
    </citation>
    <scope>NUCLEOTIDE SEQUENCE [LARGE SCALE GENOMIC DNA]</scope>
    <source>
        <strain evidence="3">NUM-2625</strain>
    </source>
</reference>
<dbReference type="Gene3D" id="1.10.10.60">
    <property type="entry name" value="Homeodomain-like"/>
    <property type="match status" value="1"/>
</dbReference>
<protein>
    <recommendedName>
        <fullName evidence="1">Terminase ATPase subunit N-terminal domain-containing protein</fullName>
    </recommendedName>
</protein>
<keyword evidence="3" id="KW-1185">Reference proteome</keyword>
<dbReference type="InterPro" id="IPR027434">
    <property type="entry name" value="Homing_endonucl"/>
</dbReference>
<dbReference type="InterPro" id="IPR010332">
    <property type="entry name" value="ATPase_terminase-su_N"/>
</dbReference>
<evidence type="ECO:0000313" key="2">
    <source>
        <dbReference type="EMBL" id="GIL26572.1"/>
    </source>
</evidence>
<accession>A0A8J4EIZ0</accession>
<dbReference type="AlphaFoldDB" id="A0A8J4EIZ0"/>
<dbReference type="RefSeq" id="WP_207124347.1">
    <property type="nucleotide sequence ID" value="NZ_BOPO01000024.1"/>
</dbReference>
<evidence type="ECO:0000259" key="1">
    <source>
        <dbReference type="Pfam" id="PF06056"/>
    </source>
</evidence>
<dbReference type="Pfam" id="PF06056">
    <property type="entry name" value="Terminase_5"/>
    <property type="match status" value="1"/>
</dbReference>
<dbReference type="Gene3D" id="3.10.28.10">
    <property type="entry name" value="Homing endonucleases"/>
    <property type="match status" value="1"/>
</dbReference>
<proteinExistence type="predicted"/>
<dbReference type="EMBL" id="BOPO01000024">
    <property type="protein sequence ID" value="GIL26572.1"/>
    <property type="molecule type" value="Genomic_DNA"/>
</dbReference>
<organism evidence="2 3">
    <name type="scientific">Actinocatenispora comari</name>
    <dbReference type="NCBI Taxonomy" id="2807577"/>
    <lineage>
        <taxon>Bacteria</taxon>
        <taxon>Bacillati</taxon>
        <taxon>Actinomycetota</taxon>
        <taxon>Actinomycetes</taxon>
        <taxon>Micromonosporales</taxon>
        <taxon>Micromonosporaceae</taxon>
        <taxon>Actinocatenispora</taxon>
    </lineage>
</organism>
<sequence length="250" mass="27998">MHSLEKRNTARELFLLGKSKKAIAELLGVSRATVREWCAGDLPSDSPEFRTARCCRCTDPPAPPADEPSYAYLLGQYLGDGHVTVTERVPKLRIACAADYPDIMDEVERAMRAVLARSVFRVKAPGCYQVGSYSKHWPCLFPQVGRGTKHSRRIVLADWQEELVERHPRPLLRGLIHSDGSRSLNTIRTPTATYAYPRYLFANESVDILGICGAALDRIGARWRFNRRNSISVATRADVALLDEFIGPKT</sequence>
<evidence type="ECO:0000313" key="3">
    <source>
        <dbReference type="Proteomes" id="UP000614996"/>
    </source>
</evidence>
<dbReference type="Proteomes" id="UP000614996">
    <property type="component" value="Unassembled WGS sequence"/>
</dbReference>
<comment type="caution">
    <text evidence="2">The sequence shown here is derived from an EMBL/GenBank/DDBJ whole genome shotgun (WGS) entry which is preliminary data.</text>
</comment>